<evidence type="ECO:0000313" key="1">
    <source>
        <dbReference type="EMBL" id="MBE9666209.1"/>
    </source>
</evidence>
<gene>
    <name evidence="1" type="ORF">IRJ18_07535</name>
</gene>
<dbReference type="EMBL" id="JADFFM010000001">
    <property type="protein sequence ID" value="MBE9666209.1"/>
    <property type="molecule type" value="Genomic_DNA"/>
</dbReference>
<keyword evidence="2" id="KW-1185">Reference proteome</keyword>
<comment type="caution">
    <text evidence="1">The sequence shown here is derived from an EMBL/GenBank/DDBJ whole genome shotgun (WGS) entry which is preliminary data.</text>
</comment>
<name>A0ABR9XFN3_9SPHI</name>
<organism evidence="1 2">
    <name type="scientific">Mucilaginibacter boryungensis</name>
    <dbReference type="NCBI Taxonomy" id="768480"/>
    <lineage>
        <taxon>Bacteria</taxon>
        <taxon>Pseudomonadati</taxon>
        <taxon>Bacteroidota</taxon>
        <taxon>Sphingobacteriia</taxon>
        <taxon>Sphingobacteriales</taxon>
        <taxon>Sphingobacteriaceae</taxon>
        <taxon>Mucilaginibacter</taxon>
    </lineage>
</organism>
<protein>
    <submittedName>
        <fullName evidence="1">Uncharacterized protein</fullName>
    </submittedName>
</protein>
<evidence type="ECO:0000313" key="2">
    <source>
        <dbReference type="Proteomes" id="UP000632774"/>
    </source>
</evidence>
<accession>A0ABR9XFN3</accession>
<dbReference type="Proteomes" id="UP000632774">
    <property type="component" value="Unassembled WGS sequence"/>
</dbReference>
<reference evidence="1 2" key="1">
    <citation type="submission" date="2020-10" db="EMBL/GenBank/DDBJ databases">
        <title>Mucilaginibacter mali sp. nov., isolated from rhizosphere soil of apple orchard.</title>
        <authorList>
            <person name="Lee J.-S."/>
            <person name="Kim H.S."/>
            <person name="Kim J.-S."/>
        </authorList>
    </citation>
    <scope>NUCLEOTIDE SEQUENCE [LARGE SCALE GENOMIC DNA]</scope>
    <source>
        <strain evidence="1 2">KCTC 23157</strain>
    </source>
</reference>
<proteinExistence type="predicted"/>
<sequence length="74" mass="8667">MSSAFVKEGDSEKLNEVKPTLYDLLSYLRRENGGTRIHITKTYFNPKHSCEVYEMSDGLTYALNDEKQWYIILD</sequence>
<dbReference type="RefSeq" id="WP_194105579.1">
    <property type="nucleotide sequence ID" value="NZ_JADFFM010000001.1"/>
</dbReference>